<evidence type="ECO:0000256" key="1">
    <source>
        <dbReference type="SAM" id="MobiDB-lite"/>
    </source>
</evidence>
<protein>
    <submittedName>
        <fullName evidence="2">Uncharacterized protein</fullName>
    </submittedName>
</protein>
<feature type="region of interest" description="Disordered" evidence="1">
    <location>
        <begin position="423"/>
        <end position="501"/>
    </location>
</feature>
<organism evidence="2 3">
    <name type="scientific">Albula glossodonta</name>
    <name type="common">roundjaw bonefish</name>
    <dbReference type="NCBI Taxonomy" id="121402"/>
    <lineage>
        <taxon>Eukaryota</taxon>
        <taxon>Metazoa</taxon>
        <taxon>Chordata</taxon>
        <taxon>Craniata</taxon>
        <taxon>Vertebrata</taxon>
        <taxon>Euteleostomi</taxon>
        <taxon>Actinopterygii</taxon>
        <taxon>Neopterygii</taxon>
        <taxon>Teleostei</taxon>
        <taxon>Albuliformes</taxon>
        <taxon>Albulidae</taxon>
        <taxon>Albula</taxon>
    </lineage>
</organism>
<feature type="region of interest" description="Disordered" evidence="1">
    <location>
        <begin position="261"/>
        <end position="281"/>
    </location>
</feature>
<gene>
    <name evidence="2" type="ORF">JZ751_028778</name>
</gene>
<feature type="compositionally biased region" description="Basic and acidic residues" evidence="1">
    <location>
        <begin position="441"/>
        <end position="498"/>
    </location>
</feature>
<sequence length="674" mass="75334">MDAWRANTRMLAPRAAGSVAFKTGIQESRFTTMFICTGRRVLQHWFLLGREGRHSPRQTTMSHRLAACALTKPDYAWPQDQSDNKHCVSEAFLAACEQAEDNDAIAPIQLAGTSDSTARVSSAAVVLLVWLKCCWATDANPNDKAHASQPTLPPPPAAQWSCVLFACSCSAVTWAPLAQGFDKERLPWSRTEGCQKDIEPIHLLPMSDEENGQPAIKGRHKAHQLFPKGQEEQMGWSHSDGGQAQAHVRLQRMILPSLVSGDGPHDGHKRLGRGQSGEGIPAVRSQLLHSQAEREREREADFRNSLRQMAAREDRAFRVSSGLSTRLPPPLTWADECLSALPNEAVNYTSSPMSRIRGEPGYPEGGTETWSRRARKVGQNPSWFLGQEEFWQATSPIREPSPQAAAVIVSSREVPLHRLWDDWNGTQTCNHPIGRQMTPSDRSRGDTAVWRERERARERERERETDQDRGTERQKEEGGREENRERQRGRESKKERGMSQRLSTLSWHAALLTAALCFHGNVAAALGLREKGKALLRHPPPPNPTPSPHDADYPHSGAFEEFPPLALIWATAAANVTVHSTESGFTNLRSLCHSHRTNPARLRPHCTPSWDRPPPVIGHKKPGQLEKHFSDVHGFKLVNSSHPLGHEVPPERDTTDWASRYISHSEVSFISDSW</sequence>
<evidence type="ECO:0000313" key="2">
    <source>
        <dbReference type="EMBL" id="KAG9337358.1"/>
    </source>
</evidence>
<evidence type="ECO:0000313" key="3">
    <source>
        <dbReference type="Proteomes" id="UP000824540"/>
    </source>
</evidence>
<comment type="caution">
    <text evidence="2">The sequence shown here is derived from an EMBL/GenBank/DDBJ whole genome shotgun (WGS) entry which is preliminary data.</text>
</comment>
<dbReference type="EMBL" id="JAFBMS010000089">
    <property type="protein sequence ID" value="KAG9337358.1"/>
    <property type="molecule type" value="Genomic_DNA"/>
</dbReference>
<dbReference type="Proteomes" id="UP000824540">
    <property type="component" value="Unassembled WGS sequence"/>
</dbReference>
<keyword evidence="3" id="KW-1185">Reference proteome</keyword>
<reference evidence="2" key="1">
    <citation type="thesis" date="2021" institute="BYU ScholarsArchive" country="Provo, UT, USA">
        <title>Applications of and Algorithms for Genome Assembly and Genomic Analyses with an Emphasis on Marine Teleosts.</title>
        <authorList>
            <person name="Pickett B.D."/>
        </authorList>
    </citation>
    <scope>NUCLEOTIDE SEQUENCE</scope>
    <source>
        <strain evidence="2">HI-2016</strain>
    </source>
</reference>
<name>A0A8T2NIA0_9TELE</name>
<accession>A0A8T2NIA0</accession>
<dbReference type="AlphaFoldDB" id="A0A8T2NIA0"/>
<proteinExistence type="predicted"/>